<dbReference type="EMBL" id="CAJVAS010000009">
    <property type="protein sequence ID" value="CAG7623799.1"/>
    <property type="molecule type" value="Genomic_DNA"/>
</dbReference>
<dbReference type="RefSeq" id="WP_218092344.1">
    <property type="nucleotide sequence ID" value="NZ_CAJVAS010000009.1"/>
</dbReference>
<accession>A0A916NQF1</accession>
<dbReference type="InterPro" id="IPR055259">
    <property type="entry name" value="YkvP/CgeB_Glyco_trans-like"/>
</dbReference>
<evidence type="ECO:0000259" key="2">
    <source>
        <dbReference type="Pfam" id="PF13524"/>
    </source>
</evidence>
<gene>
    <name evidence="3" type="primary">ykvP</name>
    <name evidence="3" type="ORF">PAESOLCIP111_02564</name>
</gene>
<dbReference type="AlphaFoldDB" id="A0A916NQF1"/>
<dbReference type="Pfam" id="PF12996">
    <property type="entry name" value="DUF3880"/>
    <property type="match status" value="1"/>
</dbReference>
<name>A0A916NQF1_9BACL</name>
<keyword evidence="4" id="KW-1185">Reference proteome</keyword>
<evidence type="ECO:0000313" key="4">
    <source>
        <dbReference type="Proteomes" id="UP000693672"/>
    </source>
</evidence>
<comment type="caution">
    <text evidence="3">The sequence shown here is derived from an EMBL/GenBank/DDBJ whole genome shotgun (WGS) entry which is preliminary data.</text>
</comment>
<reference evidence="3" key="1">
    <citation type="submission" date="2021-06" db="EMBL/GenBank/DDBJ databases">
        <authorList>
            <person name="Criscuolo A."/>
        </authorList>
    </citation>
    <scope>NUCLEOTIDE SEQUENCE</scope>
    <source>
        <strain evidence="3">CIP111600</strain>
    </source>
</reference>
<evidence type="ECO:0000313" key="3">
    <source>
        <dbReference type="EMBL" id="CAG7623799.1"/>
    </source>
</evidence>
<evidence type="ECO:0000259" key="1">
    <source>
        <dbReference type="Pfam" id="PF12996"/>
    </source>
</evidence>
<organism evidence="3 4">
    <name type="scientific">Paenibacillus solanacearum</name>
    <dbReference type="NCBI Taxonomy" id="2048548"/>
    <lineage>
        <taxon>Bacteria</taxon>
        <taxon>Bacillati</taxon>
        <taxon>Bacillota</taxon>
        <taxon>Bacilli</taxon>
        <taxon>Bacillales</taxon>
        <taxon>Paenibacillaceae</taxon>
        <taxon>Paenibacillus</taxon>
    </lineage>
</organism>
<dbReference type="Proteomes" id="UP000693672">
    <property type="component" value="Unassembled WGS sequence"/>
</dbReference>
<dbReference type="InterPro" id="IPR024542">
    <property type="entry name" value="YkvP_N"/>
</dbReference>
<feature type="domain" description="Spore protein YkvP N-terminal" evidence="1">
    <location>
        <begin position="6"/>
        <end position="112"/>
    </location>
</feature>
<proteinExistence type="predicted"/>
<sequence length="337" mass="38815">MEPCKIFFLNHLSHYINSLGDALCQMGHKLCYQTSWNMKEIEAGITYFRPDVLITTGIDVMMFDPALSVIPELCDKYGMYHIYWATEDRIHFDGISLPFVRLVKPDAVWTIHPDCVAKYRALGKLSDYLNFAFNPRLFPPKPDDGAKKEKYDVALVGTTHLDTRTFRYDSLRQLLFPLFAGDTGIRVDIWGNGWIDNAAMIEKEFGVTVPPSCIHGLLPYKETSRVYRQSKIMLGVQNARDQVSQRTFEILGSGAFMIASRTEELERLFEDGKEVVLTSSPEETIERVQYYLPRPEERLQIGRRARAKVMAGHTFLHRLEQLWPAVQQSVNQKRRVT</sequence>
<protein>
    <submittedName>
        <fullName evidence="3">Spore protein YkvP</fullName>
    </submittedName>
</protein>
<dbReference type="Pfam" id="PF13524">
    <property type="entry name" value="Glyco_trans_1_2"/>
    <property type="match status" value="1"/>
</dbReference>
<feature type="domain" description="Spore protein YkvP/CgeB glycosyl transferase-like" evidence="2">
    <location>
        <begin position="173"/>
        <end position="322"/>
    </location>
</feature>